<keyword evidence="3 5" id="KW-1133">Transmembrane helix</keyword>
<evidence type="ECO:0000259" key="6">
    <source>
        <dbReference type="PROSITE" id="PS50801"/>
    </source>
</evidence>
<evidence type="ECO:0000256" key="4">
    <source>
        <dbReference type="ARBA" id="ARBA00023136"/>
    </source>
</evidence>
<evidence type="ECO:0000256" key="3">
    <source>
        <dbReference type="ARBA" id="ARBA00022989"/>
    </source>
</evidence>
<dbReference type="OrthoDB" id="288203at2759"/>
<dbReference type="InterPro" id="IPR036513">
    <property type="entry name" value="STAS_dom_sf"/>
</dbReference>
<feature type="transmembrane region" description="Helical" evidence="5">
    <location>
        <begin position="225"/>
        <end position="244"/>
    </location>
</feature>
<organism evidence="7 8">
    <name type="scientific">Bursaphelenchus okinawaensis</name>
    <dbReference type="NCBI Taxonomy" id="465554"/>
    <lineage>
        <taxon>Eukaryota</taxon>
        <taxon>Metazoa</taxon>
        <taxon>Ecdysozoa</taxon>
        <taxon>Nematoda</taxon>
        <taxon>Chromadorea</taxon>
        <taxon>Rhabditida</taxon>
        <taxon>Tylenchina</taxon>
        <taxon>Tylenchomorpha</taxon>
        <taxon>Aphelenchoidea</taxon>
        <taxon>Aphelenchoididae</taxon>
        <taxon>Bursaphelenchus</taxon>
    </lineage>
</organism>
<reference evidence="7" key="1">
    <citation type="submission" date="2020-09" db="EMBL/GenBank/DDBJ databases">
        <authorList>
            <person name="Kikuchi T."/>
        </authorList>
    </citation>
    <scope>NUCLEOTIDE SEQUENCE</scope>
    <source>
        <strain evidence="7">SH1</strain>
    </source>
</reference>
<sequence length="622" mass="69248">MDPNLEFVDLETKRKNLFQKSVNNYKKPFQSKNVFVKSLVSFCPSINWLPGYSLAKFFQDLSGGLTVGIMNVPQGIAYAVLAELPPVNGLYTVLLSCLIFPFLSSWPHGSLGPFAVVELMCGALVRKLMNDTKLGLHTNPTEIVSTLTFLIGICHIALACLRITFITEYFSGALVGGFVTGAAIHVLISQFDSFMGIMKIRNTGVLYLFKNLFEIIMQIPNTNLVTLTIGILSVLFLLVGKLIITPLLIRTFKKKIMVPYELILVIIATILSYFLQFNKRYAVKIVGEIPQGVPTPILPSIQLFEHVISDAVAITIVMVAVHLSMATVMSEKKGYTVDDNQEIYAVGATLTISGLFPVFPAANGLGRPLLLHECGAVSQMANLIACAFIFVVVMFFASFFYCLPMTVLTAIILVALRNILRGFKDIVTYYRISKYDFFLWVVAFLGTVLTDVITGLMIALCFQLLIVTFRTQFPRWEACFSKRKTKMDLCIFRFDSMLIFSNARYFKRSVLKTLKKWNSQGLGRTARMFIFDFSGISHIDTSGLKVLEETVHVIRNSAASVDFVEASDAVKSQMLKTDSILTECGFFATAEELIFDSRVPIESTGPISVISNNPFDFAESEI</sequence>
<evidence type="ECO:0000256" key="2">
    <source>
        <dbReference type="ARBA" id="ARBA00022692"/>
    </source>
</evidence>
<feature type="domain" description="STAS" evidence="6">
    <location>
        <begin position="488"/>
        <end position="597"/>
    </location>
</feature>
<evidence type="ECO:0000256" key="1">
    <source>
        <dbReference type="ARBA" id="ARBA00004141"/>
    </source>
</evidence>
<dbReference type="Pfam" id="PF01740">
    <property type="entry name" value="STAS"/>
    <property type="match status" value="1"/>
</dbReference>
<dbReference type="InterPro" id="IPR011547">
    <property type="entry name" value="SLC26A/SulP_dom"/>
</dbReference>
<feature type="transmembrane region" description="Helical" evidence="5">
    <location>
        <begin position="437"/>
        <end position="465"/>
    </location>
</feature>
<evidence type="ECO:0000256" key="5">
    <source>
        <dbReference type="SAM" id="Phobius"/>
    </source>
</evidence>
<gene>
    <name evidence="7" type="ORF">BOKJ2_LOCUS12448</name>
</gene>
<comment type="caution">
    <text evidence="7">The sequence shown here is derived from an EMBL/GenBank/DDBJ whole genome shotgun (WGS) entry which is preliminary data.</text>
</comment>
<feature type="transmembrane region" description="Helical" evidence="5">
    <location>
        <begin position="256"/>
        <end position="275"/>
    </location>
</feature>
<dbReference type="EMBL" id="CAJFDH010000006">
    <property type="protein sequence ID" value="CAD5227978.1"/>
    <property type="molecule type" value="Genomic_DNA"/>
</dbReference>
<keyword evidence="8" id="KW-1185">Reference proteome</keyword>
<dbReference type="PROSITE" id="PS50801">
    <property type="entry name" value="STAS"/>
    <property type="match status" value="1"/>
</dbReference>
<dbReference type="InterPro" id="IPR001902">
    <property type="entry name" value="SLC26A/SulP_fam"/>
</dbReference>
<feature type="transmembrane region" description="Helical" evidence="5">
    <location>
        <begin position="311"/>
        <end position="331"/>
    </location>
</feature>
<dbReference type="Gene3D" id="3.30.750.24">
    <property type="entry name" value="STAS domain"/>
    <property type="match status" value="1"/>
</dbReference>
<dbReference type="GO" id="GO:0055085">
    <property type="term" value="P:transmembrane transport"/>
    <property type="evidence" value="ECO:0007669"/>
    <property type="project" value="InterPro"/>
</dbReference>
<comment type="subcellular location">
    <subcellularLocation>
        <location evidence="1">Membrane</location>
        <topology evidence="1">Multi-pass membrane protein</topology>
    </subcellularLocation>
</comment>
<feature type="transmembrane region" description="Helical" evidence="5">
    <location>
        <begin position="343"/>
        <end position="363"/>
    </location>
</feature>
<dbReference type="CDD" id="cd07042">
    <property type="entry name" value="STAS_SulP_like_sulfate_transporter"/>
    <property type="match status" value="1"/>
</dbReference>
<dbReference type="Proteomes" id="UP000614601">
    <property type="component" value="Unassembled WGS sequence"/>
</dbReference>
<evidence type="ECO:0000313" key="8">
    <source>
        <dbReference type="Proteomes" id="UP000614601"/>
    </source>
</evidence>
<dbReference type="SUPFAM" id="SSF52091">
    <property type="entry name" value="SpoIIaa-like"/>
    <property type="match status" value="1"/>
</dbReference>
<dbReference type="EMBL" id="CAJFCW020000006">
    <property type="protein sequence ID" value="CAG9123940.1"/>
    <property type="molecule type" value="Genomic_DNA"/>
</dbReference>
<name>A0A811LM30_9BILA</name>
<proteinExistence type="predicted"/>
<dbReference type="Pfam" id="PF00916">
    <property type="entry name" value="Sulfate_transp"/>
    <property type="match status" value="1"/>
</dbReference>
<dbReference type="InterPro" id="IPR002645">
    <property type="entry name" value="STAS_dom"/>
</dbReference>
<dbReference type="PANTHER" id="PTHR11814">
    <property type="entry name" value="SULFATE TRANSPORTER"/>
    <property type="match status" value="1"/>
</dbReference>
<dbReference type="GO" id="GO:0016020">
    <property type="term" value="C:membrane"/>
    <property type="evidence" value="ECO:0007669"/>
    <property type="project" value="UniProtKB-SubCell"/>
</dbReference>
<dbReference type="AlphaFoldDB" id="A0A811LM30"/>
<feature type="transmembrane region" description="Helical" evidence="5">
    <location>
        <begin position="170"/>
        <end position="188"/>
    </location>
</feature>
<keyword evidence="4 5" id="KW-0472">Membrane</keyword>
<protein>
    <recommendedName>
        <fullName evidence="6">STAS domain-containing protein</fullName>
    </recommendedName>
</protein>
<feature type="transmembrane region" description="Helical" evidence="5">
    <location>
        <begin position="383"/>
        <end position="416"/>
    </location>
</feature>
<keyword evidence="2 5" id="KW-0812">Transmembrane</keyword>
<dbReference type="Proteomes" id="UP000783686">
    <property type="component" value="Unassembled WGS sequence"/>
</dbReference>
<accession>A0A811LM30</accession>
<feature type="transmembrane region" description="Helical" evidence="5">
    <location>
        <begin position="141"/>
        <end position="164"/>
    </location>
</feature>
<evidence type="ECO:0000313" key="7">
    <source>
        <dbReference type="EMBL" id="CAD5227978.1"/>
    </source>
</evidence>